<evidence type="ECO:0008006" key="3">
    <source>
        <dbReference type="Google" id="ProtNLM"/>
    </source>
</evidence>
<dbReference type="OrthoDB" id="4876946at2"/>
<dbReference type="PATRIC" id="fig|656366.3.peg.2825"/>
<evidence type="ECO:0000313" key="1">
    <source>
        <dbReference type="EMBL" id="ALE94237.1"/>
    </source>
</evidence>
<dbReference type="Pfam" id="PF10977">
    <property type="entry name" value="DUF2797"/>
    <property type="match status" value="1"/>
</dbReference>
<dbReference type="RefSeq" id="WP_062009776.1">
    <property type="nucleotide sequence ID" value="NZ_CP012677.1"/>
</dbReference>
<proteinExistence type="predicted"/>
<name>A0A0M5LY90_9MICC</name>
<dbReference type="Proteomes" id="UP000062833">
    <property type="component" value="Chromosome"/>
</dbReference>
<dbReference type="KEGG" id="aaq:AOC05_13085"/>
<gene>
    <name evidence="1" type="ORF">AOC05_13085</name>
</gene>
<keyword evidence="2" id="KW-1185">Reference proteome</keyword>
<reference evidence="2" key="1">
    <citation type="submission" date="2015-09" db="EMBL/GenBank/DDBJ databases">
        <title>Complete genome of Arthrobacter alpinus strain R3.8.</title>
        <authorList>
            <person name="See-Too W.S."/>
            <person name="Chan K.G."/>
        </authorList>
    </citation>
    <scope>NUCLEOTIDE SEQUENCE [LARGE SCALE GENOMIC DNA]</scope>
    <source>
        <strain evidence="2">R3.8</strain>
    </source>
</reference>
<evidence type="ECO:0000313" key="2">
    <source>
        <dbReference type="Proteomes" id="UP000062833"/>
    </source>
</evidence>
<dbReference type="EMBL" id="CP012677">
    <property type="protein sequence ID" value="ALE94237.1"/>
    <property type="molecule type" value="Genomic_DNA"/>
</dbReference>
<accession>A0A0M5LY90</accession>
<sequence>MAETGHALALVRGVSWGPDGPLLSLTTDDGPSRLPLSAGLWLRFRVESGADVVARYCLGYSTVQGPVDSEHFPCPTGVAAERGYQCGSCFARDGFRFMHDFHRSGIAPAGLKAYMAQPHWLYVATFADGTTKVGTASQRSKWSRLAEQGAMTAQYVARANNGSVVRVLEDAVSKELGLTQLVRGTAKFASLLSPRPEAQLQSGNQAGAAVVRDFLHTLTLDGFSTCTETWERSAYANAVASTGQRIAYPQPLDSGGHGMRLHSMIGGYALVTVDNAEAAFLADLSALKGHKISFGAYTTAIPALQESLF</sequence>
<dbReference type="InterPro" id="IPR021246">
    <property type="entry name" value="DUF2797"/>
</dbReference>
<organism evidence="1 2">
    <name type="scientific">Arthrobacter alpinus</name>
    <dbReference type="NCBI Taxonomy" id="656366"/>
    <lineage>
        <taxon>Bacteria</taxon>
        <taxon>Bacillati</taxon>
        <taxon>Actinomycetota</taxon>
        <taxon>Actinomycetes</taxon>
        <taxon>Micrococcales</taxon>
        <taxon>Micrococcaceae</taxon>
        <taxon>Arthrobacter</taxon>
    </lineage>
</organism>
<dbReference type="AlphaFoldDB" id="A0A0M5LY90"/>
<protein>
    <recommendedName>
        <fullName evidence="3">DUF2797 domain-containing protein</fullName>
    </recommendedName>
</protein>